<evidence type="ECO:0000256" key="2">
    <source>
        <dbReference type="ARBA" id="ARBA00022679"/>
    </source>
</evidence>
<dbReference type="PANTHER" id="PTHR47313:SF1">
    <property type="entry name" value="RIBOSOMAL RNA LARGE SUBUNIT METHYLTRANSFERASE K_L"/>
    <property type="match status" value="1"/>
</dbReference>
<dbReference type="SMART" id="SM00981">
    <property type="entry name" value="THUMP"/>
    <property type="match status" value="1"/>
</dbReference>
<dbReference type="PANTHER" id="PTHR47313">
    <property type="entry name" value="RIBOSOMAL RNA LARGE SUBUNIT METHYLTRANSFERASE K/L"/>
    <property type="match status" value="1"/>
</dbReference>
<dbReference type="GO" id="GO:0008990">
    <property type="term" value="F:rRNA (guanine-N2-)-methyltransferase activity"/>
    <property type="evidence" value="ECO:0007669"/>
    <property type="project" value="TreeGrafter"/>
</dbReference>
<keyword evidence="6" id="KW-1185">Reference proteome</keyword>
<dbReference type="SUPFAM" id="SSF53335">
    <property type="entry name" value="S-adenosyl-L-methionine-dependent methyltransferases"/>
    <property type="match status" value="1"/>
</dbReference>
<dbReference type="GO" id="GO:0070043">
    <property type="term" value="F:rRNA (guanine-N7-)-methyltransferase activity"/>
    <property type="evidence" value="ECO:0007669"/>
    <property type="project" value="TreeGrafter"/>
</dbReference>
<organism evidence="5 6">
    <name type="scientific">Aphanothece sacrum FPU1</name>
    <dbReference type="NCBI Taxonomy" id="1920663"/>
    <lineage>
        <taxon>Bacteria</taxon>
        <taxon>Bacillati</taxon>
        <taxon>Cyanobacteriota</taxon>
        <taxon>Cyanophyceae</taxon>
        <taxon>Oscillatoriophycideae</taxon>
        <taxon>Chroococcales</taxon>
        <taxon>Aphanothecaceae</taxon>
        <taxon>Aphanothece</taxon>
    </lineage>
</organism>
<name>A0A401IH16_APHSA</name>
<dbReference type="OrthoDB" id="9809404at2"/>
<keyword evidence="3" id="KW-0694">RNA-binding</keyword>
<dbReference type="InterPro" id="IPR054170">
    <property type="entry name" value="RlmL_1st"/>
</dbReference>
<dbReference type="InterPro" id="IPR029063">
    <property type="entry name" value="SAM-dependent_MTases_sf"/>
</dbReference>
<reference evidence="6" key="1">
    <citation type="submission" date="2017-05" db="EMBL/GenBank/DDBJ databases">
        <title>Physiological properties and genetic analysis related to exopolysaccharide production of fresh-water unicellular cyanobacterium Aphanothece sacrum, Suizenji Nori, that has been cultured as a food source in Japan.</title>
        <authorList>
            <person name="Kanesaki Y."/>
            <person name="Yoshikawa S."/>
            <person name="Ohki K."/>
        </authorList>
    </citation>
    <scope>NUCLEOTIDE SEQUENCE [LARGE SCALE GENOMIC DNA]</scope>
    <source>
        <strain evidence="6">FPU1</strain>
    </source>
</reference>
<dbReference type="Gene3D" id="3.30.2130.30">
    <property type="match status" value="1"/>
</dbReference>
<dbReference type="Pfam" id="PF01170">
    <property type="entry name" value="UPF0020"/>
    <property type="match status" value="1"/>
</dbReference>
<protein>
    <submittedName>
        <fullName evidence="5">RNA methylase</fullName>
    </submittedName>
</protein>
<dbReference type="InterPro" id="IPR004114">
    <property type="entry name" value="THUMP_dom"/>
</dbReference>
<dbReference type="PROSITE" id="PS51165">
    <property type="entry name" value="THUMP"/>
    <property type="match status" value="1"/>
</dbReference>
<proteinExistence type="predicted"/>
<comment type="caution">
    <text evidence="5">The sequence shown here is derived from an EMBL/GenBank/DDBJ whole genome shotgun (WGS) entry which is preliminary data.</text>
</comment>
<keyword evidence="1 5" id="KW-0489">Methyltransferase</keyword>
<sequence>MTNTYFATVARGLEEIAAKELEDLGAKEVIPDFTGVHFQGDKELLYRVNLWSRIIFRVLVPIETVDSDDSTQLYDNVQQIDWSNYLQPDQTFAVNCTGNNQNLNHTHFTALQIKQAIVDYQYQVFQERSDIDVKNPNILINAHIKDNHCIISLDSTGESLHKRGYRPAMGLAPLKETLAAALLKMANWEPNIPFLDPMCGSGILPIEAALQGLNIAPGLYHKQFSFENWQDFDQTLYEKIIQEAEQQQLTNLKAPIFGSDQDFDIIKQAKTNARNCYVNHQIEFSQIELEDVEPPTDQGIIVCNPPYGKRLGNSQELGELYKLLGDVFKQKFKGWTAYVLTGNKELSKQIGLRTSRRLPVYNGSIACTLLKYELY</sequence>
<dbReference type="Pfam" id="PF02926">
    <property type="entry name" value="THUMP"/>
    <property type="match status" value="1"/>
</dbReference>
<dbReference type="Proteomes" id="UP000287247">
    <property type="component" value="Unassembled WGS sequence"/>
</dbReference>
<evidence type="ECO:0000313" key="6">
    <source>
        <dbReference type="Proteomes" id="UP000287247"/>
    </source>
</evidence>
<dbReference type="InterPro" id="IPR002052">
    <property type="entry name" value="DNA_methylase_N6_adenine_CS"/>
</dbReference>
<evidence type="ECO:0000256" key="1">
    <source>
        <dbReference type="ARBA" id="ARBA00022603"/>
    </source>
</evidence>
<dbReference type="InterPro" id="IPR053943">
    <property type="entry name" value="RlmKL-like_Mtase_CS"/>
</dbReference>
<dbReference type="PROSITE" id="PS00092">
    <property type="entry name" value="N6_MTASE"/>
    <property type="match status" value="1"/>
</dbReference>
<dbReference type="RefSeq" id="WP_124977070.1">
    <property type="nucleotide sequence ID" value="NZ_BDQK01000008.1"/>
</dbReference>
<evidence type="ECO:0000256" key="3">
    <source>
        <dbReference type="PROSITE-ProRule" id="PRU00529"/>
    </source>
</evidence>
<dbReference type="Pfam" id="PF22020">
    <property type="entry name" value="RlmL_1st"/>
    <property type="match status" value="1"/>
</dbReference>
<accession>A0A401IH16</accession>
<dbReference type="InterPro" id="IPR000241">
    <property type="entry name" value="RlmKL-like_Mtase"/>
</dbReference>
<dbReference type="GO" id="GO:0003723">
    <property type="term" value="F:RNA binding"/>
    <property type="evidence" value="ECO:0007669"/>
    <property type="project" value="UniProtKB-UniRule"/>
</dbReference>
<feature type="domain" description="THUMP" evidence="4">
    <location>
        <begin position="44"/>
        <end position="155"/>
    </location>
</feature>
<gene>
    <name evidence="5" type="ORF">AsFPU1_1891</name>
</gene>
<dbReference type="SUPFAM" id="SSF143437">
    <property type="entry name" value="THUMP domain-like"/>
    <property type="match status" value="1"/>
</dbReference>
<evidence type="ECO:0000259" key="4">
    <source>
        <dbReference type="PROSITE" id="PS51165"/>
    </source>
</evidence>
<dbReference type="Gene3D" id="3.40.50.150">
    <property type="entry name" value="Vaccinia Virus protein VP39"/>
    <property type="match status" value="1"/>
</dbReference>
<dbReference type="PROSITE" id="PS01261">
    <property type="entry name" value="UPF0020"/>
    <property type="match status" value="1"/>
</dbReference>
<dbReference type="EMBL" id="BDQK01000008">
    <property type="protein sequence ID" value="GBF80490.1"/>
    <property type="molecule type" value="Genomic_DNA"/>
</dbReference>
<evidence type="ECO:0000313" key="5">
    <source>
        <dbReference type="EMBL" id="GBF80490.1"/>
    </source>
</evidence>
<keyword evidence="2" id="KW-0808">Transferase</keyword>
<dbReference type="AlphaFoldDB" id="A0A401IH16"/>
<dbReference type="CDD" id="cd11715">
    <property type="entry name" value="THUMP_AdoMetMT"/>
    <property type="match status" value="1"/>
</dbReference>